<sequence length="378" mass="41699">MVLVTLSVLVSRSGYRILGACLKIIRALGGFPYSWKDVERPSRSFEKALGKIKPRAGILNGLPYFFEKKLSLAVYSWLFTALMAVHTGAYTVLKVLQSKDLATTTADVAQTIGMVVVAVSSFGLLSNLAFNNPSLFVLASRLHAIVSHAREHPWKPHRDVLFMITLLVCEATFAVDCYECTHHIVNLILYTEVTFMVMYLSLGFFLLLVMLNAVMAGTMFLYYALSRFMASGYEHILHAPKARLPRTRSGRVEEPQVAPVFLPSPAGEAEASFVRLLAAKGKGEVSVTAVSHEDLRLAEDIVEDLHEYQRRFNKYFSLAALLVQLQSVITVTVSIFVVFTTGGSMGVYARILHQTCFLVLLCCGPDGVNFRVGEGGCA</sequence>
<dbReference type="EMBL" id="QCYY01002224">
    <property type="protein sequence ID" value="ROT71946.1"/>
    <property type="molecule type" value="Genomic_DNA"/>
</dbReference>
<evidence type="ECO:0000256" key="2">
    <source>
        <dbReference type="ARBA" id="ARBA00022475"/>
    </source>
</evidence>
<feature type="transmembrane region" description="Helical" evidence="6">
    <location>
        <begin position="108"/>
        <end position="130"/>
    </location>
</feature>
<keyword evidence="2" id="KW-1003">Cell membrane</keyword>
<dbReference type="Proteomes" id="UP000283509">
    <property type="component" value="Unassembled WGS sequence"/>
</dbReference>
<dbReference type="AlphaFoldDB" id="A0A3R7MB77"/>
<evidence type="ECO:0000313" key="7">
    <source>
        <dbReference type="EMBL" id="ROT71946.1"/>
    </source>
</evidence>
<keyword evidence="3 6" id="KW-0812">Transmembrane</keyword>
<dbReference type="Pfam" id="PF08395">
    <property type="entry name" value="7tm_7"/>
    <property type="match status" value="1"/>
</dbReference>
<evidence type="ECO:0000256" key="6">
    <source>
        <dbReference type="SAM" id="Phobius"/>
    </source>
</evidence>
<evidence type="ECO:0000256" key="4">
    <source>
        <dbReference type="ARBA" id="ARBA00022989"/>
    </source>
</evidence>
<dbReference type="InterPro" id="IPR013604">
    <property type="entry name" value="7TM_chemorcpt"/>
</dbReference>
<evidence type="ECO:0000313" key="8">
    <source>
        <dbReference type="Proteomes" id="UP000283509"/>
    </source>
</evidence>
<comment type="subcellular location">
    <subcellularLocation>
        <location evidence="1">Cell membrane</location>
        <topology evidence="1">Multi-pass membrane protein</topology>
    </subcellularLocation>
</comment>
<dbReference type="OrthoDB" id="6478931at2759"/>
<evidence type="ECO:0000256" key="3">
    <source>
        <dbReference type="ARBA" id="ARBA00022692"/>
    </source>
</evidence>
<gene>
    <name evidence="7" type="ORF">C7M84_009683</name>
</gene>
<dbReference type="GO" id="GO:0005886">
    <property type="term" value="C:plasma membrane"/>
    <property type="evidence" value="ECO:0007669"/>
    <property type="project" value="UniProtKB-SubCell"/>
</dbReference>
<evidence type="ECO:0000256" key="5">
    <source>
        <dbReference type="ARBA" id="ARBA00023136"/>
    </source>
</evidence>
<reference evidence="7 8" key="2">
    <citation type="submission" date="2019-01" db="EMBL/GenBank/DDBJ databases">
        <title>The decoding of complex shrimp genome reveals the adaptation for benthos swimmer, frequently molting mechanism and breeding impact on genome.</title>
        <authorList>
            <person name="Sun Y."/>
            <person name="Gao Y."/>
            <person name="Yu Y."/>
        </authorList>
    </citation>
    <scope>NUCLEOTIDE SEQUENCE [LARGE SCALE GENOMIC DNA]</scope>
    <source>
        <tissue evidence="7">Muscle</tissue>
    </source>
</reference>
<protein>
    <submittedName>
        <fullName evidence="7">Uncharacterized protein</fullName>
    </submittedName>
</protein>
<accession>A0A3R7MB77</accession>
<feature type="transmembrane region" description="Helical" evidence="6">
    <location>
        <begin position="74"/>
        <end position="96"/>
    </location>
</feature>
<organism evidence="7 8">
    <name type="scientific">Penaeus vannamei</name>
    <name type="common">Whiteleg shrimp</name>
    <name type="synonym">Litopenaeus vannamei</name>
    <dbReference type="NCBI Taxonomy" id="6689"/>
    <lineage>
        <taxon>Eukaryota</taxon>
        <taxon>Metazoa</taxon>
        <taxon>Ecdysozoa</taxon>
        <taxon>Arthropoda</taxon>
        <taxon>Crustacea</taxon>
        <taxon>Multicrustacea</taxon>
        <taxon>Malacostraca</taxon>
        <taxon>Eumalacostraca</taxon>
        <taxon>Eucarida</taxon>
        <taxon>Decapoda</taxon>
        <taxon>Dendrobranchiata</taxon>
        <taxon>Penaeoidea</taxon>
        <taxon>Penaeidae</taxon>
        <taxon>Penaeus</taxon>
    </lineage>
</organism>
<proteinExistence type="predicted"/>
<dbReference type="GO" id="GO:0050909">
    <property type="term" value="P:sensory perception of taste"/>
    <property type="evidence" value="ECO:0007669"/>
    <property type="project" value="InterPro"/>
</dbReference>
<keyword evidence="4 6" id="KW-1133">Transmembrane helix</keyword>
<keyword evidence="8" id="KW-1185">Reference proteome</keyword>
<evidence type="ECO:0000256" key="1">
    <source>
        <dbReference type="ARBA" id="ARBA00004651"/>
    </source>
</evidence>
<reference evidence="7 8" key="1">
    <citation type="submission" date="2018-04" db="EMBL/GenBank/DDBJ databases">
        <authorList>
            <person name="Zhang X."/>
            <person name="Yuan J."/>
            <person name="Li F."/>
            <person name="Xiang J."/>
        </authorList>
    </citation>
    <scope>NUCLEOTIDE SEQUENCE [LARGE SCALE GENOMIC DNA]</scope>
    <source>
        <tissue evidence="7">Muscle</tissue>
    </source>
</reference>
<keyword evidence="5 6" id="KW-0472">Membrane</keyword>
<feature type="transmembrane region" description="Helical" evidence="6">
    <location>
        <begin position="196"/>
        <end position="225"/>
    </location>
</feature>
<feature type="transmembrane region" description="Helical" evidence="6">
    <location>
        <begin position="315"/>
        <end position="339"/>
    </location>
</feature>
<comment type="caution">
    <text evidence="7">The sequence shown here is derived from an EMBL/GenBank/DDBJ whole genome shotgun (WGS) entry which is preliminary data.</text>
</comment>
<name>A0A3R7MB77_PENVA</name>